<dbReference type="AlphaFoldDB" id="A0A5N6FLC9"/>
<dbReference type="OMA" id="KCRNFWE"/>
<dbReference type="Pfam" id="PF11807">
    <property type="entry name" value="UstYa"/>
    <property type="match status" value="1"/>
</dbReference>
<dbReference type="Proteomes" id="UP000326877">
    <property type="component" value="Unassembled WGS sequence"/>
</dbReference>
<accession>A0A5N7C3Y0</accession>
<name>A0A5N6FLC9_PETAA</name>
<keyword evidence="6" id="KW-1185">Reference proteome</keyword>
<evidence type="ECO:0000256" key="1">
    <source>
        <dbReference type="ARBA" id="ARBA00004685"/>
    </source>
</evidence>
<evidence type="ECO:0000256" key="3">
    <source>
        <dbReference type="SAM" id="Phobius"/>
    </source>
</evidence>
<sequence>MDHRDHSSERSSEDTATASLSLLEQKEVPLADVSQPQSRVKPWLIHAVLLGISFLIFLIAFTLQPTLFQCTRQLSPYSPIIEEGIVKYESKNFENDFHQPSAYRGPPNEATEEAWEGLWHAPAIRVPGENLALLNKSTDQAWLHAPPLSDREDFAALVDVFHQLHCVNALRLAVHKENYYNHFGEWPHGTGPEFTDKLKTMHLDHCIELLRINLMCVADVTPLLFVEDPNAFQGKTPDFNTMHKCRNFWEIREWVFDNMALP</sequence>
<feature type="transmembrane region" description="Helical" evidence="3">
    <location>
        <begin position="43"/>
        <end position="63"/>
    </location>
</feature>
<evidence type="ECO:0000313" key="6">
    <source>
        <dbReference type="Proteomes" id="UP000541154"/>
    </source>
</evidence>
<dbReference type="GO" id="GO:0043386">
    <property type="term" value="P:mycotoxin biosynthetic process"/>
    <property type="evidence" value="ECO:0007669"/>
    <property type="project" value="InterPro"/>
</dbReference>
<evidence type="ECO:0000256" key="2">
    <source>
        <dbReference type="ARBA" id="ARBA00035112"/>
    </source>
</evidence>
<accession>A0A5N6FLC9</accession>
<reference evidence="5 6" key="1">
    <citation type="submission" date="2019-04" db="EMBL/GenBank/DDBJ databases">
        <title>Aspergillus burnettii sp. nov., novel species from soil in southeast Queensland.</title>
        <authorList>
            <person name="Gilchrist C.L.M."/>
            <person name="Pitt J.I."/>
            <person name="Lange L."/>
            <person name="Lacey H.J."/>
            <person name="Vuong D."/>
            <person name="Midgley D.J."/>
            <person name="Greenfield P."/>
            <person name="Bradbury M."/>
            <person name="Lacey E."/>
            <person name="Busk P.K."/>
            <person name="Pilgaard B."/>
            <person name="Chooi Y.H."/>
            <person name="Piggott A.M."/>
        </authorList>
    </citation>
    <scope>NUCLEOTIDE SEQUENCE [LARGE SCALE GENOMIC DNA]</scope>
    <source>
        <strain evidence="5 6">FRR 5400</strain>
    </source>
</reference>
<keyword evidence="3" id="KW-1133">Transmembrane helix</keyword>
<dbReference type="EMBL" id="SPNV01000276">
    <property type="protein sequence ID" value="KAF5857105.1"/>
    <property type="molecule type" value="Genomic_DNA"/>
</dbReference>
<dbReference type="EMBL" id="ML735274">
    <property type="protein sequence ID" value="KAE8388800.1"/>
    <property type="molecule type" value="Genomic_DNA"/>
</dbReference>
<evidence type="ECO:0000313" key="5">
    <source>
        <dbReference type="EMBL" id="KAF5857105.1"/>
    </source>
</evidence>
<evidence type="ECO:0008006" key="7">
    <source>
        <dbReference type="Google" id="ProtNLM"/>
    </source>
</evidence>
<dbReference type="OrthoDB" id="3687641at2759"/>
<reference evidence="4" key="2">
    <citation type="submission" date="2019-04" db="EMBL/GenBank/DDBJ databases">
        <title>Friends and foes A comparative genomics studyof 23 Aspergillus species from section Flavi.</title>
        <authorList>
            <consortium name="DOE Joint Genome Institute"/>
            <person name="Kjaerbolling I."/>
            <person name="Vesth T."/>
            <person name="Frisvad J.C."/>
            <person name="Nybo J.L."/>
            <person name="Theobald S."/>
            <person name="Kildgaard S."/>
            <person name="Isbrandt T."/>
            <person name="Kuo A."/>
            <person name="Sato A."/>
            <person name="Lyhne E.K."/>
            <person name="Kogle M.E."/>
            <person name="Wiebenga A."/>
            <person name="Kun R.S."/>
            <person name="Lubbers R.J."/>
            <person name="Makela M.R."/>
            <person name="Barry K."/>
            <person name="Chovatia M."/>
            <person name="Clum A."/>
            <person name="Daum C."/>
            <person name="Haridas S."/>
            <person name="He G."/>
            <person name="LaButti K."/>
            <person name="Lipzen A."/>
            <person name="Mondo S."/>
            <person name="Riley R."/>
            <person name="Salamov A."/>
            <person name="Simmons B.A."/>
            <person name="Magnuson J.K."/>
            <person name="Henrissat B."/>
            <person name="Mortensen U.H."/>
            <person name="Larsen T.O."/>
            <person name="Devries R.P."/>
            <person name="Grigoriev I.V."/>
            <person name="Machida M."/>
            <person name="Baker S.E."/>
            <person name="Andersen M.R."/>
        </authorList>
    </citation>
    <scope>NUCLEOTIDE SEQUENCE [LARGE SCALE GENOMIC DNA]</scope>
    <source>
        <strain evidence="4">IBT 14317</strain>
    </source>
</reference>
<keyword evidence="3" id="KW-0472">Membrane</keyword>
<comment type="similarity">
    <text evidence="2">Belongs to the ustYa family.</text>
</comment>
<gene>
    <name evidence="4" type="ORF">BDV23DRAFT_185109</name>
    <name evidence="5" type="ORF">ETB97_006249</name>
</gene>
<protein>
    <recommendedName>
        <fullName evidence="7">Tat pathway signal sequence</fullName>
    </recommendedName>
</protein>
<comment type="pathway">
    <text evidence="1">Mycotoxin biosynthesis.</text>
</comment>
<organism evidence="4">
    <name type="scientific">Petromyces alliaceus</name>
    <name type="common">Aspergillus alliaceus</name>
    <dbReference type="NCBI Taxonomy" id="209559"/>
    <lineage>
        <taxon>Eukaryota</taxon>
        <taxon>Fungi</taxon>
        <taxon>Dikarya</taxon>
        <taxon>Ascomycota</taxon>
        <taxon>Pezizomycotina</taxon>
        <taxon>Eurotiomycetes</taxon>
        <taxon>Eurotiomycetidae</taxon>
        <taxon>Eurotiales</taxon>
        <taxon>Aspergillaceae</taxon>
        <taxon>Aspergillus</taxon>
        <taxon>Aspergillus subgen. Circumdati</taxon>
    </lineage>
</organism>
<proteinExistence type="inferred from homology"/>
<keyword evidence="3" id="KW-0812">Transmembrane</keyword>
<dbReference type="Proteomes" id="UP000541154">
    <property type="component" value="Unassembled WGS sequence"/>
</dbReference>
<dbReference type="InterPro" id="IPR021765">
    <property type="entry name" value="UstYa-like"/>
</dbReference>
<dbReference type="PANTHER" id="PTHR33365:SF4">
    <property type="entry name" value="CYCLOCHLOROTINE BIOSYNTHESIS PROTEIN O"/>
    <property type="match status" value="1"/>
</dbReference>
<evidence type="ECO:0000313" key="4">
    <source>
        <dbReference type="EMBL" id="KAE8388800.1"/>
    </source>
</evidence>
<dbReference type="PANTHER" id="PTHR33365">
    <property type="entry name" value="YALI0B05434P"/>
    <property type="match status" value="1"/>
</dbReference>
<accession>A0A8H5ZZE4</accession>